<evidence type="ECO:0000313" key="2">
    <source>
        <dbReference type="EMBL" id="SMP70381.1"/>
    </source>
</evidence>
<dbReference type="PANTHER" id="PTHR47619">
    <property type="entry name" value="METALLO-HYDROLASE YYCJ-RELATED"/>
    <property type="match status" value="1"/>
</dbReference>
<sequence length="287" mass="31776">MEVISLQSGSSGNCVFVRIGQTRLLFDAGISGRKTQSRLALHGHDVHDVDALVISHDHSDHIAALGPLHRRFGLPVYLTRPTHRVVSKKPRTGELSDVRHFQAGQTLEFPGVTVHTIPTAHDAVDGVCFVVEDLESGTRFGLMMDLGHCFRGLSDWIGDLDAIMIESNYDLPMLRDGFYPRHLKERIHGKGGHLSNDDASKLVRDHAGQRLQWVCLAHLSDENNTPELAVKTCRAQVPASVQIHCADRYDTTEPMLIRSPKILAKRSSSAKPGVRIQKAASEQFLFS</sequence>
<dbReference type="InterPro" id="IPR052533">
    <property type="entry name" value="WalJ/YycJ-like"/>
</dbReference>
<reference evidence="2 3" key="1">
    <citation type="submission" date="2017-05" db="EMBL/GenBank/DDBJ databases">
        <authorList>
            <person name="Varghese N."/>
            <person name="Submissions S."/>
        </authorList>
    </citation>
    <scope>NUCLEOTIDE SEQUENCE [LARGE SCALE GENOMIC DNA]</scope>
    <source>
        <strain evidence="2 3">DSM 25457</strain>
    </source>
</reference>
<gene>
    <name evidence="2" type="ORF">SAMN06265222_11332</name>
</gene>
<dbReference type="InterPro" id="IPR001279">
    <property type="entry name" value="Metallo-B-lactamas"/>
</dbReference>
<dbReference type="PANTHER" id="PTHR47619:SF1">
    <property type="entry name" value="EXODEOXYRIBONUCLEASE WALJ"/>
    <property type="match status" value="1"/>
</dbReference>
<organism evidence="2 3">
    <name type="scientific">Neorhodopirellula lusitana</name>
    <dbReference type="NCBI Taxonomy" id="445327"/>
    <lineage>
        <taxon>Bacteria</taxon>
        <taxon>Pseudomonadati</taxon>
        <taxon>Planctomycetota</taxon>
        <taxon>Planctomycetia</taxon>
        <taxon>Pirellulales</taxon>
        <taxon>Pirellulaceae</taxon>
        <taxon>Neorhodopirellula</taxon>
    </lineage>
</organism>
<dbReference type="Pfam" id="PF12706">
    <property type="entry name" value="Lactamase_B_2"/>
    <property type="match status" value="1"/>
</dbReference>
<feature type="domain" description="Metallo-beta-lactamase" evidence="1">
    <location>
        <begin position="11"/>
        <end position="182"/>
    </location>
</feature>
<dbReference type="SUPFAM" id="SSF56281">
    <property type="entry name" value="Metallo-hydrolase/oxidoreductase"/>
    <property type="match status" value="1"/>
</dbReference>
<evidence type="ECO:0000259" key="1">
    <source>
        <dbReference type="SMART" id="SM00849"/>
    </source>
</evidence>
<dbReference type="RefSeq" id="WP_283434292.1">
    <property type="nucleotide sequence ID" value="NZ_FXUG01000013.1"/>
</dbReference>
<keyword evidence="3" id="KW-1185">Reference proteome</keyword>
<evidence type="ECO:0000313" key="3">
    <source>
        <dbReference type="Proteomes" id="UP001158067"/>
    </source>
</evidence>
<proteinExistence type="predicted"/>
<dbReference type="EMBL" id="FXUG01000013">
    <property type="protein sequence ID" value="SMP70381.1"/>
    <property type="molecule type" value="Genomic_DNA"/>
</dbReference>
<protein>
    <submittedName>
        <fullName evidence="2">Phosphoribosyl 1,2-cyclic phosphodiesterase</fullName>
    </submittedName>
</protein>
<name>A0ABY1QI88_9BACT</name>
<dbReference type="InterPro" id="IPR036866">
    <property type="entry name" value="RibonucZ/Hydroxyglut_hydro"/>
</dbReference>
<dbReference type="Gene3D" id="3.60.15.10">
    <property type="entry name" value="Ribonuclease Z/Hydroxyacylglutathione hydrolase-like"/>
    <property type="match status" value="1"/>
</dbReference>
<accession>A0ABY1QI88</accession>
<comment type="caution">
    <text evidence="2">The sequence shown here is derived from an EMBL/GenBank/DDBJ whole genome shotgun (WGS) entry which is preliminary data.</text>
</comment>
<dbReference type="Proteomes" id="UP001158067">
    <property type="component" value="Unassembled WGS sequence"/>
</dbReference>
<dbReference type="SMART" id="SM00849">
    <property type="entry name" value="Lactamase_B"/>
    <property type="match status" value="1"/>
</dbReference>